<dbReference type="AlphaFoldDB" id="A0A0C2XN75"/>
<keyword evidence="3" id="KW-1185">Reference proteome</keyword>
<evidence type="ECO:0000313" key="2">
    <source>
        <dbReference type="EMBL" id="KIM30447.1"/>
    </source>
</evidence>
<organism evidence="2 3">
    <name type="scientific">Serendipita vermifera MAFF 305830</name>
    <dbReference type="NCBI Taxonomy" id="933852"/>
    <lineage>
        <taxon>Eukaryota</taxon>
        <taxon>Fungi</taxon>
        <taxon>Dikarya</taxon>
        <taxon>Basidiomycota</taxon>
        <taxon>Agaricomycotina</taxon>
        <taxon>Agaricomycetes</taxon>
        <taxon>Sebacinales</taxon>
        <taxon>Serendipitaceae</taxon>
        <taxon>Serendipita</taxon>
    </lineage>
</organism>
<dbReference type="PANTHER" id="PTHR36986:SF1">
    <property type="entry name" value="UPF0643 PROTEIN PB2B2.08"/>
    <property type="match status" value="1"/>
</dbReference>
<feature type="region of interest" description="Disordered" evidence="1">
    <location>
        <begin position="89"/>
        <end position="110"/>
    </location>
</feature>
<dbReference type="PANTHER" id="PTHR36986">
    <property type="entry name" value="UPF0643 PROTEIN PB2B2.08"/>
    <property type="match status" value="1"/>
</dbReference>
<dbReference type="Proteomes" id="UP000054097">
    <property type="component" value="Unassembled WGS sequence"/>
</dbReference>
<gene>
    <name evidence="2" type="ORF">M408DRAFT_65991</name>
</gene>
<name>A0A0C2XN75_SERVB</name>
<reference evidence="3" key="2">
    <citation type="submission" date="2015-01" db="EMBL/GenBank/DDBJ databases">
        <title>Evolutionary Origins and Diversification of the Mycorrhizal Mutualists.</title>
        <authorList>
            <consortium name="DOE Joint Genome Institute"/>
            <consortium name="Mycorrhizal Genomics Consortium"/>
            <person name="Kohler A."/>
            <person name="Kuo A."/>
            <person name="Nagy L.G."/>
            <person name="Floudas D."/>
            <person name="Copeland A."/>
            <person name="Barry K.W."/>
            <person name="Cichocki N."/>
            <person name="Veneault-Fourrey C."/>
            <person name="LaButti K."/>
            <person name="Lindquist E.A."/>
            <person name="Lipzen A."/>
            <person name="Lundell T."/>
            <person name="Morin E."/>
            <person name="Murat C."/>
            <person name="Riley R."/>
            <person name="Ohm R."/>
            <person name="Sun H."/>
            <person name="Tunlid A."/>
            <person name="Henrissat B."/>
            <person name="Grigoriev I.V."/>
            <person name="Hibbett D.S."/>
            <person name="Martin F."/>
        </authorList>
    </citation>
    <scope>NUCLEOTIDE SEQUENCE [LARGE SCALE GENOMIC DNA]</scope>
    <source>
        <strain evidence="3">MAFF 305830</strain>
    </source>
</reference>
<dbReference type="EMBL" id="KN824284">
    <property type="protein sequence ID" value="KIM30447.1"/>
    <property type="molecule type" value="Genomic_DNA"/>
</dbReference>
<evidence type="ECO:0000313" key="3">
    <source>
        <dbReference type="Proteomes" id="UP000054097"/>
    </source>
</evidence>
<protein>
    <submittedName>
        <fullName evidence="2">Uncharacterized protein</fullName>
    </submittedName>
</protein>
<dbReference type="OrthoDB" id="2140489at2759"/>
<evidence type="ECO:0000256" key="1">
    <source>
        <dbReference type="SAM" id="MobiDB-lite"/>
    </source>
</evidence>
<sequence>MAEVARCPHFLHDTFVGLENPHNPHHKSVHDVPLVATGKDVPAPAAAPASPAELTLEEKAAHAPPAFDETHGEEEVLYLPPLLSRLPHSHLQNSQADSKEEKNVPLSTETHLPSIDPVSLSLHRALHKFKPYGTFYASEPYGTSFNWADLELPEDEEREWYCVAFRSRRRPGSDSGPLYEQDRLAHEEAVQHGGLLMYWYGVPNPQTGLNLATCIWQSREFAKRATSGPEHILAMKLATASFAEYRLERYVLKKEKGICGLKVYPYTGGEVGW</sequence>
<proteinExistence type="predicted"/>
<dbReference type="HOGENOM" id="CLU_068116_1_1_1"/>
<reference evidence="2 3" key="1">
    <citation type="submission" date="2014-04" db="EMBL/GenBank/DDBJ databases">
        <authorList>
            <consortium name="DOE Joint Genome Institute"/>
            <person name="Kuo A."/>
            <person name="Zuccaro A."/>
            <person name="Kohler A."/>
            <person name="Nagy L.G."/>
            <person name="Floudas D."/>
            <person name="Copeland A."/>
            <person name="Barry K.W."/>
            <person name="Cichocki N."/>
            <person name="Veneault-Fourrey C."/>
            <person name="LaButti K."/>
            <person name="Lindquist E.A."/>
            <person name="Lipzen A."/>
            <person name="Lundell T."/>
            <person name="Morin E."/>
            <person name="Murat C."/>
            <person name="Sun H."/>
            <person name="Tunlid A."/>
            <person name="Henrissat B."/>
            <person name="Grigoriev I.V."/>
            <person name="Hibbett D.S."/>
            <person name="Martin F."/>
            <person name="Nordberg H.P."/>
            <person name="Cantor M.N."/>
            <person name="Hua S.X."/>
        </authorList>
    </citation>
    <scope>NUCLEOTIDE SEQUENCE [LARGE SCALE GENOMIC DNA]</scope>
    <source>
        <strain evidence="2 3">MAFF 305830</strain>
    </source>
</reference>
<accession>A0A0C2XN75</accession>